<sequence length="43" mass="4945">MKLSQEEEEKVNSTIKTRTIITEAITMIQEMLVNSNDLSQYAI</sequence>
<protein>
    <submittedName>
        <fullName evidence="1">Uncharacterized protein</fullName>
    </submittedName>
</protein>
<evidence type="ECO:0000313" key="2">
    <source>
        <dbReference type="Proteomes" id="UP000078046"/>
    </source>
</evidence>
<organism evidence="1 2">
    <name type="scientific">Intoshia linei</name>
    <dbReference type="NCBI Taxonomy" id="1819745"/>
    <lineage>
        <taxon>Eukaryota</taxon>
        <taxon>Metazoa</taxon>
        <taxon>Spiralia</taxon>
        <taxon>Lophotrochozoa</taxon>
        <taxon>Mesozoa</taxon>
        <taxon>Orthonectida</taxon>
        <taxon>Rhopaluridae</taxon>
        <taxon>Intoshia</taxon>
    </lineage>
</organism>
<gene>
    <name evidence="1" type="ORF">A3Q56_01653</name>
</gene>
<dbReference type="Proteomes" id="UP000078046">
    <property type="component" value="Unassembled WGS sequence"/>
</dbReference>
<dbReference type="AlphaFoldDB" id="A0A177B8K0"/>
<reference evidence="1 2" key="1">
    <citation type="submission" date="2016-04" db="EMBL/GenBank/DDBJ databases">
        <title>The genome of Intoshia linei affirms orthonectids as highly simplified spiralians.</title>
        <authorList>
            <person name="Mikhailov K.V."/>
            <person name="Slusarev G.S."/>
            <person name="Nikitin M.A."/>
            <person name="Logacheva M.D."/>
            <person name="Penin A."/>
            <person name="Aleoshin V."/>
            <person name="Panchin Y.V."/>
        </authorList>
    </citation>
    <scope>NUCLEOTIDE SEQUENCE [LARGE SCALE GENOMIC DNA]</scope>
    <source>
        <strain evidence="1">Intl2013</strain>
        <tissue evidence="1">Whole animal</tissue>
    </source>
</reference>
<accession>A0A177B8K0</accession>
<comment type="caution">
    <text evidence="1">The sequence shown here is derived from an EMBL/GenBank/DDBJ whole genome shotgun (WGS) entry which is preliminary data.</text>
</comment>
<evidence type="ECO:0000313" key="1">
    <source>
        <dbReference type="EMBL" id="OAF70565.1"/>
    </source>
</evidence>
<keyword evidence="2" id="KW-1185">Reference proteome</keyword>
<proteinExistence type="predicted"/>
<name>A0A177B8K0_9BILA</name>
<dbReference type="EMBL" id="LWCA01000133">
    <property type="protein sequence ID" value="OAF70565.1"/>
    <property type="molecule type" value="Genomic_DNA"/>
</dbReference>